<feature type="transmembrane region" description="Helical" evidence="1">
    <location>
        <begin position="469"/>
        <end position="489"/>
    </location>
</feature>
<feature type="transmembrane region" description="Helical" evidence="1">
    <location>
        <begin position="533"/>
        <end position="550"/>
    </location>
</feature>
<feature type="transmembrane region" description="Helical" evidence="1">
    <location>
        <begin position="439"/>
        <end position="457"/>
    </location>
</feature>
<dbReference type="STRING" id="1555112.LIP_3632"/>
<dbReference type="KEGG" id="lpil:LIP_3632"/>
<dbReference type="OrthoDB" id="3199331at2"/>
<feature type="transmembrane region" description="Helical" evidence="1">
    <location>
        <begin position="413"/>
        <end position="433"/>
    </location>
</feature>
<evidence type="ECO:0000313" key="3">
    <source>
        <dbReference type="Proteomes" id="UP000065807"/>
    </source>
</evidence>
<proteinExistence type="predicted"/>
<evidence type="ECO:0008006" key="4">
    <source>
        <dbReference type="Google" id="ProtNLM"/>
    </source>
</evidence>
<feature type="transmembrane region" description="Helical" evidence="1">
    <location>
        <begin position="556"/>
        <end position="573"/>
    </location>
</feature>
<evidence type="ECO:0000256" key="1">
    <source>
        <dbReference type="SAM" id="Phobius"/>
    </source>
</evidence>
<dbReference type="RefSeq" id="WP_068141163.1">
    <property type="nucleotide sequence ID" value="NZ_AP014924.1"/>
</dbReference>
<feature type="transmembrane region" description="Helical" evidence="1">
    <location>
        <begin position="509"/>
        <end position="526"/>
    </location>
</feature>
<keyword evidence="1" id="KW-0472">Membrane</keyword>
<dbReference type="PATRIC" id="fig|1555112.3.peg.3667"/>
<reference evidence="3" key="1">
    <citation type="submission" date="2015-07" db="EMBL/GenBank/DDBJ databases">
        <title>Complete genome sequence and phylogenetic analysis of Limnochorda pilosa.</title>
        <authorList>
            <person name="Watanabe M."/>
            <person name="Kojima H."/>
            <person name="Fukui M."/>
        </authorList>
    </citation>
    <scope>NUCLEOTIDE SEQUENCE [LARGE SCALE GENOMIC DNA]</scope>
    <source>
        <strain evidence="3">HC45</strain>
    </source>
</reference>
<sequence length="730" mass="76625">MVRGAPGKTRGRALLRLALLSGSILWAFAGLQASAKAQLSPPGEPRLLLVLADGLGWNDLGPAPGETLGAFRSRPAVGLVTAGPRDPSDPWSRYLSLGVGRRTVFPRGSLPPVVSPETRVEKREARELWHSLMGRQVPDTAGMLLLMPPVEPPAPTLGDALREAGVSLTLIGGGSPAGEGPPAAALLAGSDRIVRGVVIPEPLQEDAAWPGVERTDWARLDALVAGAWDADLLVVEWRDLQRLERWESLVPAARYRSQRAEALAGAVAWMGHVAARLPESSPLLILSPAPPRSAPARAPAPLILIAETGPGLVTSGSTRRPGLLDPGDLAPSLLHLLGAAGDWQGTGRPLQVVPSPDPFAALDRFYRTALGVSQLRRPVLHTYIVLFAGMVLAAAVLAALAPDVSPSHPVRRVLDFGILMAASAPLAMLGPPLFTNDGWVHLVLVVLFSGSIAWILWSRVQALWRFPVLAGATFAALAVDVAAGAPLGLHAFLGNDPLGGARYYGVGNEYMGVLVGSALVAVGALWEWQRAPLSRLAGAAGLAALVVVLGHPGLGANVGGTLAALVGSAYLGLRLRGRPPRWSELLLVGTGALGLLAAAGVVEVLAVPSPARSHLGQLVARMLQEGWGPFVETARRKLATNLKLVEYTLWSRVLIVTLLAFVLLLYRPVGLFRRVMDQRPMLGRGVEAALVAALTALVVNDSGVLAAATAMIPTMSTLLQALRETRAPSE</sequence>
<gene>
    <name evidence="2" type="ORF">LIP_3632</name>
</gene>
<feature type="transmembrane region" description="Helical" evidence="1">
    <location>
        <begin position="380"/>
        <end position="401"/>
    </location>
</feature>
<name>A0A0K2SQN6_LIMPI</name>
<keyword evidence="1" id="KW-1133">Transmembrane helix</keyword>
<dbReference type="Proteomes" id="UP000065807">
    <property type="component" value="Chromosome"/>
</dbReference>
<organism evidence="2 3">
    <name type="scientific">Limnochorda pilosa</name>
    <dbReference type="NCBI Taxonomy" id="1555112"/>
    <lineage>
        <taxon>Bacteria</taxon>
        <taxon>Bacillati</taxon>
        <taxon>Bacillota</taxon>
        <taxon>Limnochordia</taxon>
        <taxon>Limnochordales</taxon>
        <taxon>Limnochordaceae</taxon>
        <taxon>Limnochorda</taxon>
    </lineage>
</organism>
<reference evidence="3" key="2">
    <citation type="journal article" date="2016" name="Int. J. Syst. Evol. Microbiol.">
        <title>Complete genome sequence and cell structure of Limnochorda pilosa, a Gram-negative spore-former within the phylum Firmicutes.</title>
        <authorList>
            <person name="Watanabe M."/>
            <person name="Kojima H."/>
            <person name="Fukui M."/>
        </authorList>
    </citation>
    <scope>NUCLEOTIDE SEQUENCE [LARGE SCALE GENOMIC DNA]</scope>
    <source>
        <strain evidence="3">HC45</strain>
    </source>
</reference>
<dbReference type="AlphaFoldDB" id="A0A0K2SQN6"/>
<dbReference type="EMBL" id="AP014924">
    <property type="protein sequence ID" value="BAS29440.1"/>
    <property type="molecule type" value="Genomic_DNA"/>
</dbReference>
<accession>A0A0K2SQN6</accession>
<protein>
    <recommendedName>
        <fullName evidence="4">Alkaline phosphatase family protein</fullName>
    </recommendedName>
</protein>
<evidence type="ECO:0000313" key="2">
    <source>
        <dbReference type="EMBL" id="BAS29440.1"/>
    </source>
</evidence>
<keyword evidence="1" id="KW-0812">Transmembrane</keyword>
<keyword evidence="3" id="KW-1185">Reference proteome</keyword>
<feature type="transmembrane region" description="Helical" evidence="1">
    <location>
        <begin position="585"/>
        <end position="607"/>
    </location>
</feature>
<feature type="transmembrane region" description="Helical" evidence="1">
    <location>
        <begin position="649"/>
        <end position="669"/>
    </location>
</feature>